<keyword evidence="2" id="KW-1185">Reference proteome</keyword>
<accession>A0A314LDA2</accession>
<name>A0A314LDA2_NICAT</name>
<dbReference type="EMBL" id="MJEQ01000136">
    <property type="protein sequence ID" value="OIT39147.1"/>
    <property type="molecule type" value="Genomic_DNA"/>
</dbReference>
<proteinExistence type="predicted"/>
<evidence type="ECO:0000313" key="1">
    <source>
        <dbReference type="EMBL" id="OIT39147.1"/>
    </source>
</evidence>
<dbReference type="AlphaFoldDB" id="A0A314LDA2"/>
<gene>
    <name evidence="1" type="ORF">A4A49_02934</name>
</gene>
<comment type="caution">
    <text evidence="1">The sequence shown here is derived from an EMBL/GenBank/DDBJ whole genome shotgun (WGS) entry which is preliminary data.</text>
</comment>
<organism evidence="1 2">
    <name type="scientific">Nicotiana attenuata</name>
    <name type="common">Coyote tobacco</name>
    <dbReference type="NCBI Taxonomy" id="49451"/>
    <lineage>
        <taxon>Eukaryota</taxon>
        <taxon>Viridiplantae</taxon>
        <taxon>Streptophyta</taxon>
        <taxon>Embryophyta</taxon>
        <taxon>Tracheophyta</taxon>
        <taxon>Spermatophyta</taxon>
        <taxon>Magnoliopsida</taxon>
        <taxon>eudicotyledons</taxon>
        <taxon>Gunneridae</taxon>
        <taxon>Pentapetalae</taxon>
        <taxon>asterids</taxon>
        <taxon>lamiids</taxon>
        <taxon>Solanales</taxon>
        <taxon>Solanaceae</taxon>
        <taxon>Nicotianoideae</taxon>
        <taxon>Nicotianeae</taxon>
        <taxon>Nicotiana</taxon>
    </lineage>
</organism>
<evidence type="ECO:0000313" key="2">
    <source>
        <dbReference type="Proteomes" id="UP000187609"/>
    </source>
</evidence>
<sequence>MKLKLNSMSSACLAKYFIQNSNRKSPFVQHHPSLTFIGGDDIFMDRYNRESQVALFSIRHGASVDAENKDA</sequence>
<reference evidence="1" key="1">
    <citation type="submission" date="2016-11" db="EMBL/GenBank/DDBJ databases">
        <title>The genome of Nicotiana attenuata.</title>
        <authorList>
            <person name="Xu S."/>
            <person name="Brockmoeller T."/>
            <person name="Gaquerel E."/>
            <person name="Navarro A."/>
            <person name="Kuhl H."/>
            <person name="Gase K."/>
            <person name="Ling Z."/>
            <person name="Zhou W."/>
            <person name="Kreitzer C."/>
            <person name="Stanke M."/>
            <person name="Tang H."/>
            <person name="Lyons E."/>
            <person name="Pandey P."/>
            <person name="Pandey S.P."/>
            <person name="Timmermann B."/>
            <person name="Baldwin I.T."/>
        </authorList>
    </citation>
    <scope>NUCLEOTIDE SEQUENCE [LARGE SCALE GENOMIC DNA]</scope>
    <source>
        <strain evidence="1">UT</strain>
    </source>
</reference>
<protein>
    <submittedName>
        <fullName evidence="1">Uncharacterized protein</fullName>
    </submittedName>
</protein>
<dbReference type="Gramene" id="OIT39147">
    <property type="protein sequence ID" value="OIT39147"/>
    <property type="gene ID" value="A4A49_02934"/>
</dbReference>
<dbReference type="Proteomes" id="UP000187609">
    <property type="component" value="Unassembled WGS sequence"/>
</dbReference>